<proteinExistence type="predicted"/>
<dbReference type="FunFam" id="1.10.340.70:FF:000003">
    <property type="entry name" value="Protein CBG25708"/>
    <property type="match status" value="1"/>
</dbReference>
<dbReference type="InterPro" id="IPR000477">
    <property type="entry name" value="RT_dom"/>
</dbReference>
<dbReference type="Gene3D" id="1.10.340.70">
    <property type="match status" value="1"/>
</dbReference>
<comment type="caution">
    <text evidence="4">The sequence shown here is derived from an EMBL/GenBank/DDBJ whole genome shotgun (WGS) entry which is preliminary data.</text>
</comment>
<dbReference type="Pfam" id="PF17921">
    <property type="entry name" value="Integrase_H2C2"/>
    <property type="match status" value="1"/>
</dbReference>
<evidence type="ECO:0000259" key="2">
    <source>
        <dbReference type="Pfam" id="PF00078"/>
    </source>
</evidence>
<evidence type="ECO:0000259" key="3">
    <source>
        <dbReference type="Pfam" id="PF17921"/>
    </source>
</evidence>
<dbReference type="PANTHER" id="PTHR37984">
    <property type="entry name" value="PROTEIN CBG26694"/>
    <property type="match status" value="1"/>
</dbReference>
<name>A0AAW1LWZ5_POPJA</name>
<dbReference type="GO" id="GO:0003964">
    <property type="term" value="F:RNA-directed DNA polymerase activity"/>
    <property type="evidence" value="ECO:0007669"/>
    <property type="project" value="UniProtKB-EC"/>
</dbReference>
<dbReference type="InterPro" id="IPR036397">
    <property type="entry name" value="RNaseH_sf"/>
</dbReference>
<dbReference type="Pfam" id="PF00078">
    <property type="entry name" value="RVT_1"/>
    <property type="match status" value="1"/>
</dbReference>
<evidence type="ECO:0000313" key="4">
    <source>
        <dbReference type="EMBL" id="KAK9739757.1"/>
    </source>
</evidence>
<dbReference type="FunFam" id="3.30.70.270:FF:000003">
    <property type="entry name" value="Transposon Ty3-G Gag-Pol polyprotein"/>
    <property type="match status" value="1"/>
</dbReference>
<dbReference type="GO" id="GO:0003676">
    <property type="term" value="F:nucleic acid binding"/>
    <property type="evidence" value="ECO:0007669"/>
    <property type="project" value="InterPro"/>
</dbReference>
<dbReference type="EC" id="2.7.7.49" evidence="1"/>
<dbReference type="PANTHER" id="PTHR37984:SF11">
    <property type="entry name" value="INTEGRASE CATALYTIC DOMAIN-CONTAINING PROTEIN"/>
    <property type="match status" value="1"/>
</dbReference>
<dbReference type="EMBL" id="JASPKY010000071">
    <property type="protein sequence ID" value="KAK9739757.1"/>
    <property type="molecule type" value="Genomic_DNA"/>
</dbReference>
<gene>
    <name evidence="4" type="ORF">QE152_g8715</name>
</gene>
<feature type="domain" description="Integrase zinc-binding" evidence="3">
    <location>
        <begin position="335"/>
        <end position="387"/>
    </location>
</feature>
<reference evidence="4 5" key="1">
    <citation type="journal article" date="2024" name="BMC Genomics">
        <title>De novo assembly and annotation of Popillia japonica's genome with initial clues to its potential as an invasive pest.</title>
        <authorList>
            <person name="Cucini C."/>
            <person name="Boschi S."/>
            <person name="Funari R."/>
            <person name="Cardaioli E."/>
            <person name="Iannotti N."/>
            <person name="Marturano G."/>
            <person name="Paoli F."/>
            <person name="Bruttini M."/>
            <person name="Carapelli A."/>
            <person name="Frati F."/>
            <person name="Nardi F."/>
        </authorList>
    </citation>
    <scope>NUCLEOTIDE SEQUENCE [LARGE SCALE GENOMIC DNA]</scope>
    <source>
        <strain evidence="4">DMR45628</strain>
    </source>
</reference>
<dbReference type="AlphaFoldDB" id="A0AAW1LWZ5"/>
<organism evidence="4 5">
    <name type="scientific">Popillia japonica</name>
    <name type="common">Japanese beetle</name>
    <dbReference type="NCBI Taxonomy" id="7064"/>
    <lineage>
        <taxon>Eukaryota</taxon>
        <taxon>Metazoa</taxon>
        <taxon>Ecdysozoa</taxon>
        <taxon>Arthropoda</taxon>
        <taxon>Hexapoda</taxon>
        <taxon>Insecta</taxon>
        <taxon>Pterygota</taxon>
        <taxon>Neoptera</taxon>
        <taxon>Endopterygota</taxon>
        <taxon>Coleoptera</taxon>
        <taxon>Polyphaga</taxon>
        <taxon>Scarabaeiformia</taxon>
        <taxon>Scarabaeidae</taxon>
        <taxon>Rutelinae</taxon>
        <taxon>Popillia</taxon>
    </lineage>
</organism>
<dbReference type="Gene3D" id="3.30.70.270">
    <property type="match status" value="2"/>
</dbReference>
<dbReference type="InterPro" id="IPR050951">
    <property type="entry name" value="Retrovirus_Pol_polyprotein"/>
</dbReference>
<dbReference type="SUPFAM" id="SSF56672">
    <property type="entry name" value="DNA/RNA polymerases"/>
    <property type="match status" value="1"/>
</dbReference>
<protein>
    <recommendedName>
        <fullName evidence="1">RNA-directed DNA polymerase</fullName>
        <ecNumber evidence="1">2.7.7.49</ecNumber>
    </recommendedName>
</protein>
<dbReference type="Proteomes" id="UP001458880">
    <property type="component" value="Unassembled WGS sequence"/>
</dbReference>
<dbReference type="InterPro" id="IPR043128">
    <property type="entry name" value="Rev_trsase/Diguanyl_cyclase"/>
</dbReference>
<dbReference type="Gene3D" id="3.30.420.10">
    <property type="entry name" value="Ribonuclease H-like superfamily/Ribonuclease H"/>
    <property type="match status" value="1"/>
</dbReference>
<dbReference type="FunFam" id="3.30.70.270:FF:000023">
    <property type="entry name" value="Pol"/>
    <property type="match status" value="1"/>
</dbReference>
<dbReference type="InterPro" id="IPR043502">
    <property type="entry name" value="DNA/RNA_pol_sf"/>
</dbReference>
<accession>A0AAW1LWZ5</accession>
<evidence type="ECO:0000313" key="5">
    <source>
        <dbReference type="Proteomes" id="UP001458880"/>
    </source>
</evidence>
<sequence>MWISSDYVVRTVTNHNNICNSCLYRYKRLSFGINAAAEIFQDIIRQTLLGIPQVLNISDDILIYGRTQEEHDMSLRKVLHVLKEKHLTINVSKCIFNKAEVKFFGYLFTKNGIYPDPHKVNAIIDLEEPKTPTEVRSFLGMVNYIGKFLPRLASYTKNLRELTFKNKEWVWNELHQKEFETIKQLINKADKITYFDPNNTDHKPLVHIFKNSTKTPSARIERLILKTQRYSFDIRHQKGSLNPADYLSRHPLEETEKDKTRSYLNFLISNNLPKKITEDEVRKETHTDPDLQTLTRAIRGNEELWKTNALKPFAHLKLELTVLKGIVLRGTRIIIPKSLQLRTIELAHRGHQGIVRTKQMIRSKVWFPNIDKITEKLIKSCVTCQAVDNAKHRDSICVRALPGTPFENIDVDFAGPFPNGKYIFIAVDEYSRFPIAEVVNSTSFESIGK</sequence>
<evidence type="ECO:0000256" key="1">
    <source>
        <dbReference type="ARBA" id="ARBA00012493"/>
    </source>
</evidence>
<feature type="domain" description="Reverse transcriptase" evidence="2">
    <location>
        <begin position="20"/>
        <end position="106"/>
    </location>
</feature>
<dbReference type="InterPro" id="IPR041588">
    <property type="entry name" value="Integrase_H2C2"/>
</dbReference>
<keyword evidence="5" id="KW-1185">Reference proteome</keyword>